<keyword evidence="13" id="KW-0186">Copper</keyword>
<keyword evidence="14" id="KW-0406">Ion transport</keyword>
<comment type="subcellular location">
    <subcellularLocation>
        <location evidence="18">Cell membrane</location>
    </subcellularLocation>
    <subcellularLocation>
        <location evidence="1">Endomembrane system</location>
        <topology evidence="1">Multi-pass membrane protein</topology>
    </subcellularLocation>
</comment>
<dbReference type="SUPFAM" id="SSF81665">
    <property type="entry name" value="Calcium ATPase, transmembrane domain M"/>
    <property type="match status" value="1"/>
</dbReference>
<dbReference type="Pfam" id="PF00122">
    <property type="entry name" value="E1-E2_ATPase"/>
    <property type="match status" value="1"/>
</dbReference>
<dbReference type="InterPro" id="IPR044492">
    <property type="entry name" value="P_typ_ATPase_HD_dom"/>
</dbReference>
<evidence type="ECO:0000256" key="10">
    <source>
        <dbReference type="ARBA" id="ARBA00022842"/>
    </source>
</evidence>
<keyword evidence="8" id="KW-0187">Copper transport</keyword>
<dbReference type="PANTHER" id="PTHR43520">
    <property type="entry name" value="ATP7, ISOFORM B"/>
    <property type="match status" value="1"/>
</dbReference>
<dbReference type="NCBIfam" id="TIGR01494">
    <property type="entry name" value="ATPase_P-type"/>
    <property type="match status" value="1"/>
</dbReference>
<dbReference type="InterPro" id="IPR008250">
    <property type="entry name" value="ATPase_P-typ_transduc_dom_A_sf"/>
</dbReference>
<accession>A0A9X2B9L4</accession>
<keyword evidence="21" id="KW-1185">Reference proteome</keyword>
<dbReference type="GO" id="GO:0005886">
    <property type="term" value="C:plasma membrane"/>
    <property type="evidence" value="ECO:0007669"/>
    <property type="project" value="UniProtKB-SubCell"/>
</dbReference>
<keyword evidence="3" id="KW-0813">Transport</keyword>
<dbReference type="InterPro" id="IPR023299">
    <property type="entry name" value="ATPase_P-typ_cyto_dom_N"/>
</dbReference>
<dbReference type="CDD" id="cd02094">
    <property type="entry name" value="P-type_ATPase_Cu-like"/>
    <property type="match status" value="1"/>
</dbReference>
<evidence type="ECO:0000256" key="14">
    <source>
        <dbReference type="ARBA" id="ARBA00023065"/>
    </source>
</evidence>
<dbReference type="SFLD" id="SFLDG00002">
    <property type="entry name" value="C1.7:_P-type_atpase_like"/>
    <property type="match status" value="1"/>
</dbReference>
<keyword evidence="11" id="KW-1278">Translocase</keyword>
<dbReference type="SUPFAM" id="SSF81653">
    <property type="entry name" value="Calcium ATPase, transduction domain A"/>
    <property type="match status" value="1"/>
</dbReference>
<dbReference type="PRINTS" id="PR00119">
    <property type="entry name" value="CATATPASE"/>
</dbReference>
<dbReference type="Pfam" id="PF00403">
    <property type="entry name" value="HMA"/>
    <property type="match status" value="2"/>
</dbReference>
<proteinExistence type="inferred from homology"/>
<keyword evidence="15 18" id="KW-0472">Membrane</keyword>
<dbReference type="Gene3D" id="3.40.1110.10">
    <property type="entry name" value="Calcium-transporting ATPase, cytoplasmic domain N"/>
    <property type="match status" value="1"/>
</dbReference>
<dbReference type="Gene3D" id="3.40.50.1000">
    <property type="entry name" value="HAD superfamily/HAD-like"/>
    <property type="match status" value="1"/>
</dbReference>
<feature type="transmembrane region" description="Helical" evidence="18">
    <location>
        <begin position="778"/>
        <end position="797"/>
    </location>
</feature>
<feature type="domain" description="HMA" evidence="19">
    <location>
        <begin position="1"/>
        <end position="61"/>
    </location>
</feature>
<dbReference type="EMBL" id="JAKUML010000019">
    <property type="protein sequence ID" value="MCJ8147324.1"/>
    <property type="molecule type" value="Genomic_DNA"/>
</dbReference>
<feature type="transmembrane region" description="Helical" evidence="18">
    <location>
        <begin position="250"/>
        <end position="273"/>
    </location>
</feature>
<evidence type="ECO:0000256" key="13">
    <source>
        <dbReference type="ARBA" id="ARBA00023008"/>
    </source>
</evidence>
<evidence type="ECO:0000256" key="5">
    <source>
        <dbReference type="ARBA" id="ARBA00022723"/>
    </source>
</evidence>
<evidence type="ECO:0000256" key="18">
    <source>
        <dbReference type="RuleBase" id="RU362081"/>
    </source>
</evidence>
<evidence type="ECO:0000256" key="2">
    <source>
        <dbReference type="ARBA" id="ARBA00006024"/>
    </source>
</evidence>
<evidence type="ECO:0000256" key="12">
    <source>
        <dbReference type="ARBA" id="ARBA00022989"/>
    </source>
</evidence>
<feature type="domain" description="HMA" evidence="19">
    <location>
        <begin position="77"/>
        <end position="142"/>
    </location>
</feature>
<feature type="transmembrane region" description="Helical" evidence="18">
    <location>
        <begin position="215"/>
        <end position="234"/>
    </location>
</feature>
<dbReference type="PRINTS" id="PR00943">
    <property type="entry name" value="CUATPASE"/>
</dbReference>
<dbReference type="SFLD" id="SFLDF00027">
    <property type="entry name" value="p-type_atpase"/>
    <property type="match status" value="1"/>
</dbReference>
<keyword evidence="10" id="KW-0460">Magnesium</keyword>
<dbReference type="PANTHER" id="PTHR43520:SF8">
    <property type="entry name" value="P-TYPE CU(+) TRANSPORTER"/>
    <property type="match status" value="1"/>
</dbReference>
<dbReference type="GO" id="GO:0012505">
    <property type="term" value="C:endomembrane system"/>
    <property type="evidence" value="ECO:0007669"/>
    <property type="project" value="UniProtKB-SubCell"/>
</dbReference>
<keyword evidence="12 18" id="KW-1133">Transmembrane helix</keyword>
<sequence length="837" mass="90121">MSCASCVGRVERAIAKVNGVDSVNVNLATERTTVQISDSAADVELSTSIAQAIEKAGYQATLHQDPQQINTPAKDDVRTVLRIDGMSCASCVGRVERALQKLEGVIDASVNLATEIANIHHTSMVDTDQLITQVEQAGYQATVVQQQSNSTTEHTTQLPQKSYSERRQHEANELFKKLIVAIILALPVFILEMGSHFIPTLHHWVASNIGIQNSWYLQFILATLVLIFSGRLFYTHGIPALFRGAPDMNTLVAVGSLAAYSFSIIATFLPQLLPEASLAVYYESVVVIIVLILFGRYLEAKAKGQTSQAIEKLIQLQPKVAHVKRDGQFIDVEITDVKSNDIVMIKPSESVPFDGVVIEGQSYIDESMITGESIAVQKTVNAQVIGGTLNQQGQLIVQVRAVGSDTALAKIIQLVENAQSSKLPIQNLVDKITMWFVPTILVIAVLTFLAWMLFSEQGLSFALINAVSVLIIACPCAMGLATPMSIMVGTGRAAELGILFRDVQALQSAKDIQAVAFDKTGTLTEGHPILTDLLLAPDVKDNDVDLIRQYAASLESASEHPIAKSIVEDAQTRGLALLPITDFQAHVGLGVQAQIDGKTIRIGSGTWMQQLGFSTTALQPYFDELTSEAKTTFYLSVDEQIFAVIAVADEAKADAKSAIKALYQEKFHVAMVSGDQQKTAEAIAQSLGIDQVIANVKPAQKVEAISALQVKYGKVAFVGDGINDAPALAHADLGIAMGTGTDIAIETADVVLMNGHVSSVVDCIALSSATIRNIQQNLFWAFIYNVALIPVAAGVLYPLNGMLLSPMFAAFAMALSSVFVVTNALRLKRFQSITAKN</sequence>
<dbReference type="NCBIfam" id="TIGR01511">
    <property type="entry name" value="ATPase-IB1_Cu"/>
    <property type="match status" value="1"/>
</dbReference>
<comment type="similarity">
    <text evidence="2 18">Belongs to the cation transport ATPase (P-type) (TC 3.A.3) family. Type IB subfamily.</text>
</comment>
<dbReference type="NCBIfam" id="TIGR01525">
    <property type="entry name" value="ATPase-IB_hvy"/>
    <property type="match status" value="1"/>
</dbReference>
<evidence type="ECO:0000256" key="15">
    <source>
        <dbReference type="ARBA" id="ARBA00023136"/>
    </source>
</evidence>
<evidence type="ECO:0000259" key="19">
    <source>
        <dbReference type="PROSITE" id="PS50846"/>
    </source>
</evidence>
<dbReference type="InterPro" id="IPR017969">
    <property type="entry name" value="Heavy-metal-associated_CS"/>
</dbReference>
<dbReference type="NCBIfam" id="TIGR00003">
    <property type="entry name" value="copper ion binding protein"/>
    <property type="match status" value="2"/>
</dbReference>
<dbReference type="SUPFAM" id="SSF55008">
    <property type="entry name" value="HMA, heavy metal-associated domain"/>
    <property type="match status" value="2"/>
</dbReference>
<comment type="caution">
    <text evidence="20">The sequence shown here is derived from an EMBL/GenBank/DDBJ whole genome shotgun (WGS) entry which is preliminary data.</text>
</comment>
<dbReference type="InterPro" id="IPR036163">
    <property type="entry name" value="HMA_dom_sf"/>
</dbReference>
<dbReference type="Proteomes" id="UP001139701">
    <property type="component" value="Unassembled WGS sequence"/>
</dbReference>
<dbReference type="EC" id="7.2.2.9" evidence="16"/>
<feature type="transmembrane region" description="Helical" evidence="18">
    <location>
        <begin position="174"/>
        <end position="195"/>
    </location>
</feature>
<feature type="transmembrane region" description="Helical" evidence="18">
    <location>
        <begin position="279"/>
        <end position="298"/>
    </location>
</feature>
<dbReference type="InterPro" id="IPR023214">
    <property type="entry name" value="HAD_sf"/>
</dbReference>
<dbReference type="PROSITE" id="PS01047">
    <property type="entry name" value="HMA_1"/>
    <property type="match status" value="1"/>
</dbReference>
<gene>
    <name evidence="20" type="ORF">MKI79_10545</name>
</gene>
<evidence type="ECO:0000256" key="4">
    <source>
        <dbReference type="ARBA" id="ARBA00022692"/>
    </source>
</evidence>
<feature type="transmembrane region" description="Helical" evidence="18">
    <location>
        <begin position="803"/>
        <end position="825"/>
    </location>
</feature>
<evidence type="ECO:0000256" key="7">
    <source>
        <dbReference type="ARBA" id="ARBA00022741"/>
    </source>
</evidence>
<dbReference type="Gene3D" id="2.70.150.10">
    <property type="entry name" value="Calcium-transporting ATPase, cytoplasmic transduction domain A"/>
    <property type="match status" value="1"/>
</dbReference>
<dbReference type="GO" id="GO:0005524">
    <property type="term" value="F:ATP binding"/>
    <property type="evidence" value="ECO:0007669"/>
    <property type="project" value="UniProtKB-UniRule"/>
</dbReference>
<feature type="transmembrane region" description="Helical" evidence="18">
    <location>
        <begin position="460"/>
        <end position="482"/>
    </location>
</feature>
<dbReference type="PROSITE" id="PS00154">
    <property type="entry name" value="ATPASE_E1_E2"/>
    <property type="match status" value="1"/>
</dbReference>
<evidence type="ECO:0000256" key="17">
    <source>
        <dbReference type="ARBA" id="ARBA00047424"/>
    </source>
</evidence>
<dbReference type="GO" id="GO:0016887">
    <property type="term" value="F:ATP hydrolysis activity"/>
    <property type="evidence" value="ECO:0007669"/>
    <property type="project" value="InterPro"/>
</dbReference>
<reference evidence="20" key="1">
    <citation type="submission" date="2022-02" db="EMBL/GenBank/DDBJ databases">
        <title>Acinetobacter A3.8 sp. nov., isolated from Sediment (Zhairuo Island).</title>
        <authorList>
            <person name="Zheng K."/>
        </authorList>
    </citation>
    <scope>NUCLEOTIDE SEQUENCE</scope>
    <source>
        <strain evidence="20">A3.8</strain>
    </source>
</reference>
<evidence type="ECO:0000256" key="16">
    <source>
        <dbReference type="ARBA" id="ARBA00038904"/>
    </source>
</evidence>
<dbReference type="GO" id="GO:0005507">
    <property type="term" value="F:copper ion binding"/>
    <property type="evidence" value="ECO:0007669"/>
    <property type="project" value="InterPro"/>
</dbReference>
<keyword evidence="6" id="KW-0677">Repeat</keyword>
<keyword evidence="9 18" id="KW-0067">ATP-binding</keyword>
<organism evidence="20 21">
    <name type="scientific">Acinetobacter sedimenti</name>
    <dbReference type="NCBI Taxonomy" id="2919922"/>
    <lineage>
        <taxon>Bacteria</taxon>
        <taxon>Pseudomonadati</taxon>
        <taxon>Pseudomonadota</taxon>
        <taxon>Gammaproteobacteria</taxon>
        <taxon>Moraxellales</taxon>
        <taxon>Moraxellaceae</taxon>
        <taxon>Acinetobacter</taxon>
    </lineage>
</organism>
<dbReference type="InterPro" id="IPR018303">
    <property type="entry name" value="ATPase_P-typ_P_site"/>
</dbReference>
<dbReference type="InterPro" id="IPR027256">
    <property type="entry name" value="P-typ_ATPase_IB"/>
</dbReference>
<dbReference type="CDD" id="cd00371">
    <property type="entry name" value="HMA"/>
    <property type="match status" value="2"/>
</dbReference>
<evidence type="ECO:0000256" key="11">
    <source>
        <dbReference type="ARBA" id="ARBA00022967"/>
    </source>
</evidence>
<evidence type="ECO:0000256" key="8">
    <source>
        <dbReference type="ARBA" id="ARBA00022796"/>
    </source>
</evidence>
<dbReference type="SUPFAM" id="SSF56784">
    <property type="entry name" value="HAD-like"/>
    <property type="match status" value="1"/>
</dbReference>
<dbReference type="GO" id="GO:0043682">
    <property type="term" value="F:P-type divalent copper transporter activity"/>
    <property type="evidence" value="ECO:0007669"/>
    <property type="project" value="UniProtKB-EC"/>
</dbReference>
<dbReference type="PROSITE" id="PS50846">
    <property type="entry name" value="HMA_2"/>
    <property type="match status" value="2"/>
</dbReference>
<dbReference type="FunFam" id="3.30.70.100:FF:000005">
    <property type="entry name" value="Copper-exporting P-type ATPase A"/>
    <property type="match status" value="1"/>
</dbReference>
<dbReference type="SFLD" id="SFLDS00003">
    <property type="entry name" value="Haloacid_Dehalogenase"/>
    <property type="match status" value="1"/>
</dbReference>
<keyword evidence="5 18" id="KW-0479">Metal-binding</keyword>
<dbReference type="FunFam" id="3.30.70.100:FF:000001">
    <property type="entry name" value="ATPase copper transporting beta"/>
    <property type="match status" value="1"/>
</dbReference>
<dbReference type="InterPro" id="IPR036412">
    <property type="entry name" value="HAD-like_sf"/>
</dbReference>
<evidence type="ECO:0000256" key="6">
    <source>
        <dbReference type="ARBA" id="ARBA00022737"/>
    </source>
</evidence>
<evidence type="ECO:0000256" key="9">
    <source>
        <dbReference type="ARBA" id="ARBA00022840"/>
    </source>
</evidence>
<dbReference type="InterPro" id="IPR006121">
    <property type="entry name" value="HMA_dom"/>
</dbReference>
<dbReference type="PROSITE" id="PS01229">
    <property type="entry name" value="COF_2"/>
    <property type="match status" value="1"/>
</dbReference>
<keyword evidence="18" id="KW-1003">Cell membrane</keyword>
<comment type="catalytic activity">
    <reaction evidence="17">
        <text>Cu(2+)(in) + ATP + H2O = Cu(2+)(out) + ADP + phosphate + H(+)</text>
        <dbReference type="Rhea" id="RHEA:10376"/>
        <dbReference type="ChEBI" id="CHEBI:15377"/>
        <dbReference type="ChEBI" id="CHEBI:15378"/>
        <dbReference type="ChEBI" id="CHEBI:29036"/>
        <dbReference type="ChEBI" id="CHEBI:30616"/>
        <dbReference type="ChEBI" id="CHEBI:43474"/>
        <dbReference type="ChEBI" id="CHEBI:456216"/>
        <dbReference type="EC" id="7.2.2.9"/>
    </reaction>
</comment>
<dbReference type="Pfam" id="PF00702">
    <property type="entry name" value="Hydrolase"/>
    <property type="match status" value="1"/>
</dbReference>
<keyword evidence="4 18" id="KW-0812">Transmembrane</keyword>
<dbReference type="InterPro" id="IPR059000">
    <property type="entry name" value="ATPase_P-type_domA"/>
</dbReference>
<dbReference type="InterPro" id="IPR023298">
    <property type="entry name" value="ATPase_P-typ_TM_dom_sf"/>
</dbReference>
<evidence type="ECO:0000313" key="20">
    <source>
        <dbReference type="EMBL" id="MCJ8147324.1"/>
    </source>
</evidence>
<dbReference type="AlphaFoldDB" id="A0A9X2B9L4"/>
<feature type="transmembrane region" description="Helical" evidence="18">
    <location>
        <begin position="432"/>
        <end position="454"/>
    </location>
</feature>
<evidence type="ECO:0000256" key="3">
    <source>
        <dbReference type="ARBA" id="ARBA00022448"/>
    </source>
</evidence>
<dbReference type="InterPro" id="IPR006122">
    <property type="entry name" value="HMA_Cu_ion-bd"/>
</dbReference>
<name>A0A9X2B9L4_9GAMM</name>
<evidence type="ECO:0000313" key="21">
    <source>
        <dbReference type="Proteomes" id="UP001139701"/>
    </source>
</evidence>
<dbReference type="InterPro" id="IPR001757">
    <property type="entry name" value="P_typ_ATPase"/>
</dbReference>
<keyword evidence="7 18" id="KW-0547">Nucleotide-binding</keyword>
<evidence type="ECO:0000256" key="1">
    <source>
        <dbReference type="ARBA" id="ARBA00004127"/>
    </source>
</evidence>
<dbReference type="FunFam" id="2.70.150.10:FF:000002">
    <property type="entry name" value="Copper-transporting ATPase 1, putative"/>
    <property type="match status" value="1"/>
</dbReference>
<dbReference type="GO" id="GO:0055070">
    <property type="term" value="P:copper ion homeostasis"/>
    <property type="evidence" value="ECO:0007669"/>
    <property type="project" value="TreeGrafter"/>
</dbReference>
<dbReference type="Gene3D" id="3.30.70.100">
    <property type="match status" value="2"/>
</dbReference>
<protein>
    <recommendedName>
        <fullName evidence="16">P-type Cu(2+) transporter</fullName>
        <ecNumber evidence="16">7.2.2.9</ecNumber>
    </recommendedName>
</protein>